<evidence type="ECO:0000256" key="3">
    <source>
        <dbReference type="SAM" id="Coils"/>
    </source>
</evidence>
<name>A0A2A7ACZ0_9FIRM</name>
<reference evidence="6 7" key="1">
    <citation type="journal article" date="2017" name="Front. Microbiol.">
        <title>New Insights into the Diversity of the Genus Faecalibacterium.</title>
        <authorList>
            <person name="Benevides L."/>
            <person name="Burman S."/>
            <person name="Martin R."/>
            <person name="Robert V."/>
            <person name="Thomas M."/>
            <person name="Miquel S."/>
            <person name="Chain F."/>
            <person name="Sokol H."/>
            <person name="Bermudez-Humaran L.G."/>
            <person name="Morrison M."/>
            <person name="Langella P."/>
            <person name="Azevedo V.A."/>
            <person name="Chatel J.M."/>
            <person name="Soares S."/>
        </authorList>
    </citation>
    <scope>NUCLEOTIDE SEQUENCE [LARGE SCALE GENOMIC DNA]</scope>
    <source>
        <strain evidence="6 7">CNCM I 4573</strain>
    </source>
</reference>
<dbReference type="NCBIfam" id="NF041496">
    <property type="entry name" value="MobQ"/>
    <property type="match status" value="1"/>
</dbReference>
<dbReference type="InterPro" id="IPR005053">
    <property type="entry name" value="MobA_MobL"/>
</dbReference>
<feature type="domain" description="MobA/MobL protein" evidence="5">
    <location>
        <begin position="17"/>
        <end position="243"/>
    </location>
</feature>
<keyword evidence="3" id="KW-0175">Coiled coil</keyword>
<sequence>MPNPHFDITITQRSKGQSAVAGAAYQSGEKLFSEYDQKTKNYTGKRGILYTEIMLPSHAPPEYANRETLWNSVEAAEKQWNAQLARRFVLALPKEVPPEQYPQMVRDYCEKQFVSKGMIADFAIHDPAPPGHNVHCHVMLTLRAMDEHGKWLPKSRKVYDLDENGERIRLPSGNWKSHKEDTVDWNDQKYAEVWRQGWADTVNRYLEAAERPERLDLRSYERQGLDVIPTVHMGPAVVQMERRGIQTNIGNLNRDIKAANQMLSAIRKTIRGLLDWVGELIQAEKELLKEEAASTDLGVLLNDYLNQRKAGRSDWSWSGQQKGDLKDLKNVARAVVYLQQHKISTLEQLNTVLSGVKQKVSQAHTGMRKAEKRMKDIAGIQSAVAVCQEQKPVHDKYLKIGWKKRQAAFAESHQEELKAYNKAYRYLKAQHVDLNVNLDALEAEYSKLQADHATFARQLEQIQAELKPLNEVRYWVGQVLGPEQVEVLDKAESKQSVVEQLHQSHEQTRKQDKTSQKEQKMEL</sequence>
<protein>
    <submittedName>
        <fullName evidence="6">Conjugal transfer protein</fullName>
    </submittedName>
</protein>
<dbReference type="RefSeq" id="WP_097784787.1">
    <property type="nucleotide sequence ID" value="NZ_NMTW01000007.1"/>
</dbReference>
<dbReference type="Gene3D" id="3.30.930.30">
    <property type="match status" value="1"/>
</dbReference>
<accession>A0A2A7ACZ0</accession>
<evidence type="ECO:0000313" key="6">
    <source>
        <dbReference type="EMBL" id="PDX77054.1"/>
    </source>
</evidence>
<dbReference type="Pfam" id="PF03389">
    <property type="entry name" value="MobA_MobL"/>
    <property type="match status" value="1"/>
</dbReference>
<comment type="similarity">
    <text evidence="1">Belongs to the MobA/MobL family.</text>
</comment>
<gene>
    <name evidence="6" type="ORF">CGS56_01285</name>
</gene>
<dbReference type="AlphaFoldDB" id="A0A2A7ACZ0"/>
<comment type="caution">
    <text evidence="6">The sequence shown here is derived from an EMBL/GenBank/DDBJ whole genome shotgun (WGS) entry which is preliminary data.</text>
</comment>
<keyword evidence="2" id="KW-0184">Conjugation</keyword>
<evidence type="ECO:0000259" key="5">
    <source>
        <dbReference type="Pfam" id="PF03389"/>
    </source>
</evidence>
<feature type="compositionally biased region" description="Basic and acidic residues" evidence="4">
    <location>
        <begin position="502"/>
        <end position="523"/>
    </location>
</feature>
<dbReference type="EMBL" id="NMTW01000007">
    <property type="protein sequence ID" value="PDX77054.1"/>
    <property type="molecule type" value="Genomic_DNA"/>
</dbReference>
<evidence type="ECO:0000256" key="1">
    <source>
        <dbReference type="ARBA" id="ARBA00010873"/>
    </source>
</evidence>
<proteinExistence type="inferred from homology"/>
<feature type="region of interest" description="Disordered" evidence="4">
    <location>
        <begin position="496"/>
        <end position="523"/>
    </location>
</feature>
<evidence type="ECO:0000256" key="4">
    <source>
        <dbReference type="SAM" id="MobiDB-lite"/>
    </source>
</evidence>
<dbReference type="Proteomes" id="UP000220157">
    <property type="component" value="Unassembled WGS sequence"/>
</dbReference>
<evidence type="ECO:0000313" key="7">
    <source>
        <dbReference type="Proteomes" id="UP000220157"/>
    </source>
</evidence>
<organism evidence="6 7">
    <name type="scientific">Faecalibacterium prausnitzii</name>
    <dbReference type="NCBI Taxonomy" id="853"/>
    <lineage>
        <taxon>Bacteria</taxon>
        <taxon>Bacillati</taxon>
        <taxon>Bacillota</taxon>
        <taxon>Clostridia</taxon>
        <taxon>Eubacteriales</taxon>
        <taxon>Oscillospiraceae</taxon>
        <taxon>Faecalibacterium</taxon>
    </lineage>
</organism>
<evidence type="ECO:0000256" key="2">
    <source>
        <dbReference type="ARBA" id="ARBA00022971"/>
    </source>
</evidence>
<feature type="coiled-coil region" evidence="3">
    <location>
        <begin position="410"/>
        <end position="465"/>
    </location>
</feature>